<reference evidence="3" key="1">
    <citation type="submission" date="2018-05" db="EMBL/GenBank/DDBJ databases">
        <authorList>
            <person name="Lanie J.A."/>
            <person name="Ng W.-L."/>
            <person name="Kazmierczak K.M."/>
            <person name="Andrzejewski T.M."/>
            <person name="Davidsen T.M."/>
            <person name="Wayne K.J."/>
            <person name="Tettelin H."/>
            <person name="Glass J.I."/>
            <person name="Rusch D."/>
            <person name="Podicherti R."/>
            <person name="Tsui H.-C.T."/>
            <person name="Winkler M.E."/>
        </authorList>
    </citation>
    <scope>NUCLEOTIDE SEQUENCE</scope>
</reference>
<dbReference type="GO" id="GO:0006308">
    <property type="term" value="P:DNA catabolic process"/>
    <property type="evidence" value="ECO:0007669"/>
    <property type="project" value="InterPro"/>
</dbReference>
<name>A0A382YM41_9ZZZZ</name>
<dbReference type="EMBL" id="UINC01176960">
    <property type="protein sequence ID" value="SVD84342.1"/>
    <property type="molecule type" value="Genomic_DNA"/>
</dbReference>
<dbReference type="GO" id="GO:0003677">
    <property type="term" value="F:DNA binding"/>
    <property type="evidence" value="ECO:0007669"/>
    <property type="project" value="InterPro"/>
</dbReference>
<dbReference type="InterPro" id="IPR033309">
    <property type="entry name" value="Mus81"/>
</dbReference>
<dbReference type="GO" id="GO:0008821">
    <property type="term" value="F:crossover junction DNA endonuclease activity"/>
    <property type="evidence" value="ECO:0007669"/>
    <property type="project" value="InterPro"/>
</dbReference>
<dbReference type="SMART" id="SM00891">
    <property type="entry name" value="ERCC4"/>
    <property type="match status" value="1"/>
</dbReference>
<sequence>MDIQGLNKIIDKINLIKCSQNIEIVIDTRETKLLNYMKDYKFVKISQLDVGDIHYRINGKTFFIIERKTLEDLANSIKDGRFREQKIRLQKCLSQDISIIYLIEGYLDSKFYKKHNKCKINGIPLNTIIGAQINIIIRDMMQTLKTSCLEESVLVLFDIYKKLKINYQNYIDKSSKHKLEYVDSIQI</sequence>
<dbReference type="Gene3D" id="3.40.50.10130">
    <property type="match status" value="1"/>
</dbReference>
<dbReference type="GO" id="GO:0005634">
    <property type="term" value="C:nucleus"/>
    <property type="evidence" value="ECO:0007669"/>
    <property type="project" value="TreeGrafter"/>
</dbReference>
<dbReference type="InterPro" id="IPR011335">
    <property type="entry name" value="Restrct_endonuc-II-like"/>
</dbReference>
<dbReference type="PANTHER" id="PTHR13451">
    <property type="entry name" value="CLASS II CROSSOVER JUNCTION ENDONUCLEASE MUS81"/>
    <property type="match status" value="1"/>
</dbReference>
<accession>A0A382YM41</accession>
<gene>
    <name evidence="3" type="ORF">METZ01_LOCUS437196</name>
</gene>
<dbReference type="SUPFAM" id="SSF52980">
    <property type="entry name" value="Restriction endonuclease-like"/>
    <property type="match status" value="1"/>
</dbReference>
<dbReference type="Pfam" id="PF02732">
    <property type="entry name" value="ERCC4"/>
    <property type="match status" value="1"/>
</dbReference>
<evidence type="ECO:0000256" key="1">
    <source>
        <dbReference type="ARBA" id="ARBA00022801"/>
    </source>
</evidence>
<proteinExistence type="predicted"/>
<feature type="domain" description="ERCC4" evidence="2">
    <location>
        <begin position="23"/>
        <end position="107"/>
    </location>
</feature>
<protein>
    <recommendedName>
        <fullName evidence="2">ERCC4 domain-containing protein</fullName>
    </recommendedName>
</protein>
<keyword evidence="1" id="KW-0378">Hydrolase</keyword>
<dbReference type="PANTHER" id="PTHR13451:SF0">
    <property type="entry name" value="CROSSOVER JUNCTION ENDONUCLEASE MUS81"/>
    <property type="match status" value="1"/>
</dbReference>
<dbReference type="GO" id="GO:0000727">
    <property type="term" value="P:double-strand break repair via break-induced replication"/>
    <property type="evidence" value="ECO:0007669"/>
    <property type="project" value="TreeGrafter"/>
</dbReference>
<evidence type="ECO:0000259" key="2">
    <source>
        <dbReference type="SMART" id="SM00891"/>
    </source>
</evidence>
<dbReference type="AlphaFoldDB" id="A0A382YM41"/>
<dbReference type="GO" id="GO:0000712">
    <property type="term" value="P:resolution of meiotic recombination intermediates"/>
    <property type="evidence" value="ECO:0007669"/>
    <property type="project" value="TreeGrafter"/>
</dbReference>
<feature type="non-terminal residue" evidence="3">
    <location>
        <position position="187"/>
    </location>
</feature>
<evidence type="ECO:0000313" key="3">
    <source>
        <dbReference type="EMBL" id="SVD84342.1"/>
    </source>
</evidence>
<dbReference type="GO" id="GO:0031573">
    <property type="term" value="P:mitotic intra-S DNA damage checkpoint signaling"/>
    <property type="evidence" value="ECO:0007669"/>
    <property type="project" value="TreeGrafter"/>
</dbReference>
<dbReference type="InterPro" id="IPR006166">
    <property type="entry name" value="ERCC4_domain"/>
</dbReference>
<dbReference type="GO" id="GO:0048476">
    <property type="term" value="C:Holliday junction resolvase complex"/>
    <property type="evidence" value="ECO:0007669"/>
    <property type="project" value="TreeGrafter"/>
</dbReference>
<organism evidence="3">
    <name type="scientific">marine metagenome</name>
    <dbReference type="NCBI Taxonomy" id="408172"/>
    <lineage>
        <taxon>unclassified sequences</taxon>
        <taxon>metagenomes</taxon>
        <taxon>ecological metagenomes</taxon>
    </lineage>
</organism>
<dbReference type="GO" id="GO:0048257">
    <property type="term" value="F:3'-flap endonuclease activity"/>
    <property type="evidence" value="ECO:0007669"/>
    <property type="project" value="TreeGrafter"/>
</dbReference>